<organism evidence="4">
    <name type="scientific">Soboliphyme baturini</name>
    <dbReference type="NCBI Taxonomy" id="241478"/>
    <lineage>
        <taxon>Eukaryota</taxon>
        <taxon>Metazoa</taxon>
        <taxon>Ecdysozoa</taxon>
        <taxon>Nematoda</taxon>
        <taxon>Enoplea</taxon>
        <taxon>Dorylaimia</taxon>
        <taxon>Dioctophymatida</taxon>
        <taxon>Dioctophymatoidea</taxon>
        <taxon>Soboliphymatidae</taxon>
        <taxon>Soboliphyme</taxon>
    </lineage>
</organism>
<gene>
    <name evidence="2" type="ORF">SBAD_LOCUS11268</name>
</gene>
<reference evidence="2 3" key="2">
    <citation type="submission" date="2018-11" db="EMBL/GenBank/DDBJ databases">
        <authorList>
            <consortium name="Pathogen Informatics"/>
        </authorList>
    </citation>
    <scope>NUCLEOTIDE SEQUENCE [LARGE SCALE GENOMIC DNA]</scope>
</reference>
<proteinExistence type="predicted"/>
<sequence length="169" mass="17771">MELLVSSSNGDLLSDCSDSNAVLGDESLAIDDGEDDASGDDLDTSMEYGTSVGKLNCQLCGVSVADNPSSLGLHVRNHLQYKPSPIRLKTVDRKQPVCGDQSVSWSQPHSANGTINVSTRPSCDLSRQTDELSYVRCTRRLSAEVKGAVIGATSTLGLANGTAAVAARR</sequence>
<name>A0A183J5X0_9BILA</name>
<reference evidence="4" key="1">
    <citation type="submission" date="2016-06" db="UniProtKB">
        <authorList>
            <consortium name="WormBaseParasite"/>
        </authorList>
    </citation>
    <scope>IDENTIFICATION</scope>
</reference>
<evidence type="ECO:0000313" key="2">
    <source>
        <dbReference type="EMBL" id="VDP38602.1"/>
    </source>
</evidence>
<protein>
    <submittedName>
        <fullName evidence="4">C2H2-type domain-containing protein</fullName>
    </submittedName>
</protein>
<dbReference type="WBParaSite" id="SBAD_0001165201-mRNA-1">
    <property type="protein sequence ID" value="SBAD_0001165201-mRNA-1"/>
    <property type="gene ID" value="SBAD_0001165201"/>
</dbReference>
<feature type="region of interest" description="Disordered" evidence="1">
    <location>
        <begin position="99"/>
        <end position="118"/>
    </location>
</feature>
<keyword evidence="3" id="KW-1185">Reference proteome</keyword>
<evidence type="ECO:0000256" key="1">
    <source>
        <dbReference type="SAM" id="MobiDB-lite"/>
    </source>
</evidence>
<feature type="compositionally biased region" description="Polar residues" evidence="1">
    <location>
        <begin position="101"/>
        <end position="118"/>
    </location>
</feature>
<evidence type="ECO:0000313" key="3">
    <source>
        <dbReference type="Proteomes" id="UP000270296"/>
    </source>
</evidence>
<dbReference type="EMBL" id="UZAM01015360">
    <property type="protein sequence ID" value="VDP38602.1"/>
    <property type="molecule type" value="Genomic_DNA"/>
</dbReference>
<accession>A0A183J5X0</accession>
<evidence type="ECO:0000313" key="4">
    <source>
        <dbReference type="WBParaSite" id="SBAD_0001165201-mRNA-1"/>
    </source>
</evidence>
<dbReference type="Proteomes" id="UP000270296">
    <property type="component" value="Unassembled WGS sequence"/>
</dbReference>
<dbReference type="AlphaFoldDB" id="A0A183J5X0"/>